<dbReference type="Pfam" id="PF20296">
    <property type="entry name" value="MTaX1"/>
    <property type="match status" value="1"/>
</dbReference>
<reference evidence="4" key="1">
    <citation type="submission" date="2024-06" db="EMBL/GenBank/DDBJ databases">
        <title>Radixoralia hellwigii gen. nov., sp nov., isolated from a root canal in the human oral cavity.</title>
        <authorList>
            <person name="Bartsch S."/>
            <person name="Wittmer A."/>
            <person name="Schulz A.-K."/>
            <person name="Neumann-Schaal M."/>
            <person name="Wolf J."/>
            <person name="Gronow S."/>
            <person name="Tennert C."/>
            <person name="Haecker G."/>
            <person name="Cieplik F."/>
            <person name="Al-Ahmad A."/>
        </authorList>
    </citation>
    <scope>NUCLEOTIDE SEQUENCE [LARGE SCALE GENOMIC DNA]</scope>
    <source>
        <strain evidence="4">Wk13</strain>
    </source>
</reference>
<accession>A0ABV4UCN9</accession>
<protein>
    <submittedName>
        <fullName evidence="3">HNH endonuclease</fullName>
    </submittedName>
</protein>
<proteinExistence type="predicted"/>
<dbReference type="Pfam" id="PF13391">
    <property type="entry name" value="HNH_2"/>
    <property type="match status" value="1"/>
</dbReference>
<dbReference type="InterPro" id="IPR046894">
    <property type="entry name" value="MTaX1"/>
</dbReference>
<keyword evidence="3" id="KW-0255">Endonuclease</keyword>
<evidence type="ECO:0000313" key="4">
    <source>
        <dbReference type="Proteomes" id="UP001574673"/>
    </source>
</evidence>
<dbReference type="EMBL" id="JBEUWX010000002">
    <property type="protein sequence ID" value="MFA9949317.1"/>
    <property type="molecule type" value="Genomic_DNA"/>
</dbReference>
<feature type="domain" description="HNH nuclease" evidence="1">
    <location>
        <begin position="226"/>
        <end position="275"/>
    </location>
</feature>
<dbReference type="RefSeq" id="WP_418890456.1">
    <property type="nucleotide sequence ID" value="NZ_JBEUWX010000002.1"/>
</dbReference>
<evidence type="ECO:0000259" key="2">
    <source>
        <dbReference type="Pfam" id="PF20296"/>
    </source>
</evidence>
<sequence length="339" mass="38675">MAAIRQPQMIEILLDAIQASGGSAIFLGGNNKPYKFIVQFQDNRFELWVYIWTVTHGGGQRSSREFRIQMTSVNSPLAINPNGYTVLMGYSPTQNVFAGFSLEKHKTFSVGSPSIQINLNALDTGLQDGFGFYTKDNSEIAIGVRPDLFIQYCLNAKELHETGNVEIVPLLTSSIENNTNEQIINEIERDIETLPLERKLIVQKVQKLSRESKFRKIVLAAYDYRCAISRMQLKLLDAAHILPVASNISTDHVTNGLALNPTLHRAYDNSLIYIDEDFKMQINPNKRKELYDINQLDGIDYLEQFANRTIYLPQDRNQRPNIENIIQANHYRNIPKRKP</sequence>
<name>A0ABV4UCN9_9RHOO</name>
<dbReference type="InterPro" id="IPR003615">
    <property type="entry name" value="HNH_nuc"/>
</dbReference>
<evidence type="ECO:0000259" key="1">
    <source>
        <dbReference type="Pfam" id="PF13391"/>
    </source>
</evidence>
<comment type="caution">
    <text evidence="3">The sequence shown here is derived from an EMBL/GenBank/DDBJ whole genome shotgun (WGS) entry which is preliminary data.</text>
</comment>
<organism evidence="3 4">
    <name type="scientific">Dentiradicibacter hellwigii</name>
    <dbReference type="NCBI Taxonomy" id="3149053"/>
    <lineage>
        <taxon>Bacteria</taxon>
        <taxon>Pseudomonadati</taxon>
        <taxon>Pseudomonadota</taxon>
        <taxon>Betaproteobacteria</taxon>
        <taxon>Rhodocyclales</taxon>
        <taxon>Rhodocyclaceae</taxon>
        <taxon>Dentiradicibacter</taxon>
    </lineage>
</organism>
<dbReference type="GO" id="GO:0004519">
    <property type="term" value="F:endonuclease activity"/>
    <property type="evidence" value="ECO:0007669"/>
    <property type="project" value="UniProtKB-KW"/>
</dbReference>
<feature type="domain" description="Methylase-associated X1" evidence="2">
    <location>
        <begin position="46"/>
        <end position="152"/>
    </location>
</feature>
<gene>
    <name evidence="3" type="ORF">ABCS64_03075</name>
</gene>
<keyword evidence="3" id="KW-0540">Nuclease</keyword>
<keyword evidence="3" id="KW-0378">Hydrolase</keyword>
<keyword evidence="4" id="KW-1185">Reference proteome</keyword>
<evidence type="ECO:0000313" key="3">
    <source>
        <dbReference type="EMBL" id="MFA9949317.1"/>
    </source>
</evidence>
<dbReference type="Proteomes" id="UP001574673">
    <property type="component" value="Unassembled WGS sequence"/>
</dbReference>